<evidence type="ECO:0000256" key="5">
    <source>
        <dbReference type="ARBA" id="ARBA00022884"/>
    </source>
</evidence>
<feature type="compositionally biased region" description="Pro residues" evidence="7">
    <location>
        <begin position="155"/>
        <end position="165"/>
    </location>
</feature>
<dbReference type="InterPro" id="IPR039900">
    <property type="entry name" value="Pat1-like"/>
</dbReference>
<keyword evidence="10" id="KW-1185">Reference proteome</keyword>
<dbReference type="EMBL" id="JARVKM010000015">
    <property type="protein sequence ID" value="KAK9778486.1"/>
    <property type="molecule type" value="Genomic_DNA"/>
</dbReference>
<keyword evidence="5" id="KW-0694">RNA-binding</keyword>
<dbReference type="PANTHER" id="PTHR21551:SF0">
    <property type="entry name" value="PROTEIN ASSOCIATED WITH TOPO II RELATED-1, ISOFORM A"/>
    <property type="match status" value="1"/>
</dbReference>
<feature type="compositionally biased region" description="Low complexity" evidence="7">
    <location>
        <begin position="272"/>
        <end position="289"/>
    </location>
</feature>
<protein>
    <submittedName>
        <fullName evidence="9">mRNA decay factor PAT1 domain-containing protein</fullName>
    </submittedName>
</protein>
<feature type="region of interest" description="Disordered" evidence="7">
    <location>
        <begin position="182"/>
        <end position="289"/>
    </location>
</feature>
<dbReference type="Pfam" id="PF09770">
    <property type="entry name" value="PAT1"/>
    <property type="match status" value="1"/>
</dbReference>
<proteinExistence type="inferred from homology"/>
<evidence type="ECO:0000259" key="8">
    <source>
        <dbReference type="Pfam" id="PF09770"/>
    </source>
</evidence>
<gene>
    <name evidence="9" type="ORF">SCAR479_04508</name>
</gene>
<evidence type="ECO:0000313" key="10">
    <source>
        <dbReference type="Proteomes" id="UP001465668"/>
    </source>
</evidence>
<comment type="similarity">
    <text evidence="3">Belongs to the PAT1 family.</text>
</comment>
<reference evidence="9 10" key="1">
    <citation type="submission" date="2024-02" db="EMBL/GenBank/DDBJ databases">
        <title>First draft genome assembly of two strains of Seiridium cardinale.</title>
        <authorList>
            <person name="Emiliani G."/>
            <person name="Scali E."/>
        </authorList>
    </citation>
    <scope>NUCLEOTIDE SEQUENCE [LARGE SCALE GENOMIC DNA]</scope>
    <source>
        <strain evidence="9 10">BM-138-000479</strain>
    </source>
</reference>
<evidence type="ECO:0000256" key="3">
    <source>
        <dbReference type="ARBA" id="ARBA00009138"/>
    </source>
</evidence>
<feature type="region of interest" description="Disordered" evidence="7">
    <location>
        <begin position="301"/>
        <end position="330"/>
    </location>
</feature>
<dbReference type="InterPro" id="IPR019167">
    <property type="entry name" value="PAT1_dom"/>
</dbReference>
<name>A0ABR2XXE7_9PEZI</name>
<feature type="domain" description="mRNA decay factor PAT1" evidence="8">
    <location>
        <begin position="3"/>
        <end position="821"/>
    </location>
</feature>
<sequence>MSGHNMAAPGFGQTHDPFADLSKYDDDLDALNFEDNYDGLGDNLDETDDAFNDDTFGGDDTFAAAPVGKDFDFFGATSKVTNAMEEEHALFSRQQPITKTAPPPPPSVTAGGYQGYSPYPVATRAARSGYEKYQEPEPVADLQVDASIWGTAPKRPTPAAQPTPPATASRKVMMSLEEVEAAMRVQSAPKPPAPQPVQQPSQPQFHAQQAHPQHPHQGSADLRYAQPELQQQAFQSHDVRQPSQPQTGGPHGHPITILQRPSSKHTVPTVPSPLAQQHQPQPQAQSQPPAIAPTQILQNPNRMSGDAARIGHSSHRSQNSFSRQAPSLPASQLANLSEQEKSAFLDAEARRAKRNHKIHMLSRDNGLMTPHDKSFITRIQLQQLVSAIGDPADASNDAALGEDFYYQVHSSLKAANRPNPNQPLNNFAQTYLFQTGNRHGGMRRHGRGPENHVQRMEQQVQRAVEAAKNKPKNKQLVIEGSLGKISFSNAKTPKPLLNIKRTESSGDARPGSAHRSVTINDRKVALRAIEDVYSILMKMEDHERTMPPPNPSPTPEAIQQHDEWRAIAEKLNGQLWDALKIHEQIDPRQVHPFITFLSYPKGKKAIPRAFRQLSHEQRTTILTLIIVHLDQLDVVQGAQVQSGEPINLPANIRESIDLFSMAVMPQLFNLFAEAELQIVTAVLSIIIQRLNIDTVARTRIGISMLTMILSRAEIIKQGGLANEQLWQQWVATFNGFFNHLEPTLPNIFPGTVTSGEDIYVWQFLAAIGIGASPEEQQRLVLAVKDRVMDTVAMSKTLPADMAKQRLDNVNLFMRSIGLDVELLQ</sequence>
<feature type="region of interest" description="Disordered" evidence="7">
    <location>
        <begin position="150"/>
        <end position="169"/>
    </location>
</feature>
<accession>A0ABR2XXE7</accession>
<feature type="region of interest" description="Disordered" evidence="7">
    <location>
        <begin position="96"/>
        <end position="115"/>
    </location>
</feature>
<organism evidence="9 10">
    <name type="scientific">Seiridium cardinale</name>
    <dbReference type="NCBI Taxonomy" id="138064"/>
    <lineage>
        <taxon>Eukaryota</taxon>
        <taxon>Fungi</taxon>
        <taxon>Dikarya</taxon>
        <taxon>Ascomycota</taxon>
        <taxon>Pezizomycotina</taxon>
        <taxon>Sordariomycetes</taxon>
        <taxon>Xylariomycetidae</taxon>
        <taxon>Amphisphaeriales</taxon>
        <taxon>Sporocadaceae</taxon>
        <taxon>Seiridium</taxon>
    </lineage>
</organism>
<comment type="caution">
    <text evidence="9">The sequence shown here is derived from an EMBL/GenBank/DDBJ whole genome shotgun (WGS) entry which is preliminary data.</text>
</comment>
<evidence type="ECO:0000256" key="7">
    <source>
        <dbReference type="SAM" id="MobiDB-lite"/>
    </source>
</evidence>
<dbReference type="Proteomes" id="UP001465668">
    <property type="component" value="Unassembled WGS sequence"/>
</dbReference>
<keyword evidence="4" id="KW-0963">Cytoplasm</keyword>
<evidence type="ECO:0000313" key="9">
    <source>
        <dbReference type="EMBL" id="KAK9778486.1"/>
    </source>
</evidence>
<evidence type="ECO:0000256" key="1">
    <source>
        <dbReference type="ARBA" id="ARBA00004123"/>
    </source>
</evidence>
<feature type="compositionally biased region" description="Low complexity" evidence="7">
    <location>
        <begin position="198"/>
        <end position="217"/>
    </location>
</feature>
<dbReference type="PANTHER" id="PTHR21551">
    <property type="entry name" value="TOPOISOMERASE II-ASSOCIATED PROTEIN PAT1"/>
    <property type="match status" value="1"/>
</dbReference>
<comment type="subcellular location">
    <subcellularLocation>
        <location evidence="2">Cytoplasm</location>
        <location evidence="2">P-body</location>
    </subcellularLocation>
    <subcellularLocation>
        <location evidence="1">Nucleus</location>
    </subcellularLocation>
</comment>
<feature type="compositionally biased region" description="Polar residues" evidence="7">
    <location>
        <begin position="316"/>
        <end position="330"/>
    </location>
</feature>
<evidence type="ECO:0000256" key="2">
    <source>
        <dbReference type="ARBA" id="ARBA00004201"/>
    </source>
</evidence>
<evidence type="ECO:0000256" key="4">
    <source>
        <dbReference type="ARBA" id="ARBA00022490"/>
    </source>
</evidence>
<evidence type="ECO:0000256" key="6">
    <source>
        <dbReference type="ARBA" id="ARBA00023242"/>
    </source>
</evidence>
<feature type="compositionally biased region" description="Polar residues" evidence="7">
    <location>
        <begin position="228"/>
        <end position="247"/>
    </location>
</feature>
<keyword evidence="6" id="KW-0539">Nucleus</keyword>